<dbReference type="SUPFAM" id="SSF48452">
    <property type="entry name" value="TPR-like"/>
    <property type="match status" value="1"/>
</dbReference>
<dbReference type="InterPro" id="IPR011990">
    <property type="entry name" value="TPR-like_helical_dom_sf"/>
</dbReference>
<dbReference type="PROSITE" id="PS51257">
    <property type="entry name" value="PROKAR_LIPOPROTEIN"/>
    <property type="match status" value="1"/>
</dbReference>
<dbReference type="GO" id="GO:0009279">
    <property type="term" value="C:cell outer membrane"/>
    <property type="evidence" value="ECO:0007669"/>
    <property type="project" value="UniProtKB-SubCell"/>
</dbReference>
<dbReference type="Gene3D" id="1.25.40.390">
    <property type="match status" value="1"/>
</dbReference>
<proteinExistence type="inferred from homology"/>
<name>A0A354M5N7_9BACT</name>
<feature type="domain" description="SusD-like N-terminal" evidence="7">
    <location>
        <begin position="22"/>
        <end position="227"/>
    </location>
</feature>
<comment type="similarity">
    <text evidence="2">Belongs to the SusD family.</text>
</comment>
<dbReference type="EMBL" id="DNWC01000162">
    <property type="protein sequence ID" value="HBJ09826.1"/>
    <property type="molecule type" value="Genomic_DNA"/>
</dbReference>
<dbReference type="InterPro" id="IPR033985">
    <property type="entry name" value="SusD-like_N"/>
</dbReference>
<accession>A0A354M5N7</accession>
<dbReference type="InterPro" id="IPR012944">
    <property type="entry name" value="SusD_RagB_dom"/>
</dbReference>
<evidence type="ECO:0000256" key="2">
    <source>
        <dbReference type="ARBA" id="ARBA00006275"/>
    </source>
</evidence>
<feature type="domain" description="RagB/SusD" evidence="6">
    <location>
        <begin position="295"/>
        <end position="629"/>
    </location>
</feature>
<keyword evidence="5" id="KW-0998">Cell outer membrane</keyword>
<evidence type="ECO:0000256" key="1">
    <source>
        <dbReference type="ARBA" id="ARBA00004442"/>
    </source>
</evidence>
<comment type="caution">
    <text evidence="8">The sequence shown here is derived from an EMBL/GenBank/DDBJ whole genome shotgun (WGS) entry which is preliminary data.</text>
</comment>
<keyword evidence="3" id="KW-0732">Signal</keyword>
<reference evidence="8 9" key="1">
    <citation type="journal article" date="2018" name="Nat. Biotechnol.">
        <title>A standardized bacterial taxonomy based on genome phylogeny substantially revises the tree of life.</title>
        <authorList>
            <person name="Parks D.H."/>
            <person name="Chuvochina M."/>
            <person name="Waite D.W."/>
            <person name="Rinke C."/>
            <person name="Skarshewski A."/>
            <person name="Chaumeil P.A."/>
            <person name="Hugenholtz P."/>
        </authorList>
    </citation>
    <scope>NUCLEOTIDE SEQUENCE [LARGE SCALE GENOMIC DNA]</scope>
    <source>
        <strain evidence="8">UBA11482</strain>
    </source>
</reference>
<evidence type="ECO:0000256" key="3">
    <source>
        <dbReference type="ARBA" id="ARBA00022729"/>
    </source>
</evidence>
<evidence type="ECO:0000256" key="4">
    <source>
        <dbReference type="ARBA" id="ARBA00023136"/>
    </source>
</evidence>
<dbReference type="Pfam" id="PF14322">
    <property type="entry name" value="SusD-like_3"/>
    <property type="match status" value="1"/>
</dbReference>
<evidence type="ECO:0000256" key="5">
    <source>
        <dbReference type="ARBA" id="ARBA00023237"/>
    </source>
</evidence>
<evidence type="ECO:0000259" key="7">
    <source>
        <dbReference type="Pfam" id="PF14322"/>
    </source>
</evidence>
<gene>
    <name evidence="8" type="ORF">DDY73_12595</name>
</gene>
<evidence type="ECO:0000259" key="6">
    <source>
        <dbReference type="Pfam" id="PF07980"/>
    </source>
</evidence>
<evidence type="ECO:0000313" key="9">
    <source>
        <dbReference type="Proteomes" id="UP000262954"/>
    </source>
</evidence>
<keyword evidence="4" id="KW-0472">Membrane</keyword>
<dbReference type="Pfam" id="PF07980">
    <property type="entry name" value="SusD_RagB"/>
    <property type="match status" value="1"/>
</dbReference>
<comment type="subcellular location">
    <subcellularLocation>
        <location evidence="1">Cell outer membrane</location>
    </subcellularLocation>
</comment>
<organism evidence="8 9">
    <name type="scientific">Coprobacter fastidiosus</name>
    <dbReference type="NCBI Taxonomy" id="1099853"/>
    <lineage>
        <taxon>Bacteria</taxon>
        <taxon>Pseudomonadati</taxon>
        <taxon>Bacteroidota</taxon>
        <taxon>Bacteroidia</taxon>
        <taxon>Bacteroidales</taxon>
        <taxon>Barnesiellaceae</taxon>
        <taxon>Coprobacter</taxon>
    </lineage>
</organism>
<dbReference type="Proteomes" id="UP000262954">
    <property type="component" value="Unassembled WGS sequence"/>
</dbReference>
<protein>
    <submittedName>
        <fullName evidence="8">RagB/SusD family nutrient uptake outer membrane protein</fullName>
    </submittedName>
</protein>
<evidence type="ECO:0000313" key="8">
    <source>
        <dbReference type="EMBL" id="HBJ09826.1"/>
    </source>
</evidence>
<dbReference type="AlphaFoldDB" id="A0A354M5N7"/>
<sequence>MKKIIYGALAMTLTFGTISCSDFLDLAPINKITENDIFGSEAGIEAYMATLYNRLPIEDFNYGSESGFNNWVGGCFVPALSCDEAIHCEFPHEIFGPATENNAWNQWWTYDNVRNVNQLIQELKESTLFAPEKQEELLGEAYAIRAWYYFGMAKRYGGVPIIKVPQEYDDSNPSALLVNRSTEEETYEFILEDLDNAIAMLPPTRSSREKYRINRYAAAALKSRAMLYAASIAKYGSYDKNGLVGFDDPSKAEKYYKEVIKAVDVVREGGYSLYRGNADKAKNYQEMFWIKGDCPEVIFVKKYEYPDKAHNWDLWNQPWGYRYPEGYGSRLSPTLDLIEAFPMADGTSGEFETNSSGWIVGDDGNILEVKDRTDLFDGRDSRLYATVLIPGAEWTNAKGDVSGIIDVKRGIAEMNGQNVTILKEGGAFTDQISYTDPETQKDTSIYVIGAQGVGGNAESTITGLYIKKFLYEGNATQDPKHTSGEQDWFEFRYAEIELNYAEAAAELATMGVSDYVANGLTYLNDVRDRAGVEDAPSLTVDVVRNERQVELMYENHRFWDLKRWRQADKVMNNKKMKGLYPYWVANKKTWIFKKLEVGNAHDFKPYLYYIRINDDQIKLNPGIEQNPGY</sequence>